<comment type="caution">
    <text evidence="2">The sequence shown here is derived from an EMBL/GenBank/DDBJ whole genome shotgun (WGS) entry which is preliminary data.</text>
</comment>
<evidence type="ECO:0000313" key="2">
    <source>
        <dbReference type="EMBL" id="CAG7734368.1"/>
    </source>
</evidence>
<dbReference type="Proteomes" id="UP000708208">
    <property type="component" value="Unassembled WGS sequence"/>
</dbReference>
<keyword evidence="3" id="KW-1185">Reference proteome</keyword>
<organism evidence="2 3">
    <name type="scientific">Allacma fusca</name>
    <dbReference type="NCBI Taxonomy" id="39272"/>
    <lineage>
        <taxon>Eukaryota</taxon>
        <taxon>Metazoa</taxon>
        <taxon>Ecdysozoa</taxon>
        <taxon>Arthropoda</taxon>
        <taxon>Hexapoda</taxon>
        <taxon>Collembola</taxon>
        <taxon>Symphypleona</taxon>
        <taxon>Sminthuridae</taxon>
        <taxon>Allacma</taxon>
    </lineage>
</organism>
<evidence type="ECO:0000256" key="1">
    <source>
        <dbReference type="SAM" id="Phobius"/>
    </source>
</evidence>
<sequence>KKGTTVDKVFGKFRTNEMDQCFKNVLEQDKHVCVSFHVDITFTRLVKYGDRQGRSNLVLTTGPTFDLASSISVRKRSILYSTISRVTSACFENGLTSFWRDRTIEEQRGERFKEEKESNPEAASVGIKGRDDVHQLSARHLTGAISLYLAGLVVSSLAMTFEMTSYLARKKLSVYLMIKWRHLKSSDLYVYIYKSITLWSA</sequence>
<proteinExistence type="predicted"/>
<name>A0A8J2KDW0_9HEXA</name>
<gene>
    <name evidence="2" type="ORF">AFUS01_LOCUS22763</name>
</gene>
<evidence type="ECO:0000313" key="3">
    <source>
        <dbReference type="Proteomes" id="UP000708208"/>
    </source>
</evidence>
<dbReference type="EMBL" id="CAJVCH010267959">
    <property type="protein sequence ID" value="CAG7734368.1"/>
    <property type="molecule type" value="Genomic_DNA"/>
</dbReference>
<dbReference type="AlphaFoldDB" id="A0A8J2KDW0"/>
<keyword evidence="1" id="KW-0472">Membrane</keyword>
<reference evidence="2" key="1">
    <citation type="submission" date="2021-06" db="EMBL/GenBank/DDBJ databases">
        <authorList>
            <person name="Hodson N. C."/>
            <person name="Mongue J. A."/>
            <person name="Jaron S. K."/>
        </authorList>
    </citation>
    <scope>NUCLEOTIDE SEQUENCE</scope>
</reference>
<keyword evidence="1" id="KW-0812">Transmembrane</keyword>
<feature type="non-terminal residue" evidence="2">
    <location>
        <position position="1"/>
    </location>
</feature>
<protein>
    <submittedName>
        <fullName evidence="2">Uncharacterized protein</fullName>
    </submittedName>
</protein>
<feature type="transmembrane region" description="Helical" evidence="1">
    <location>
        <begin position="145"/>
        <end position="168"/>
    </location>
</feature>
<keyword evidence="1" id="KW-1133">Transmembrane helix</keyword>
<accession>A0A8J2KDW0</accession>